<keyword evidence="2" id="KW-1185">Reference proteome</keyword>
<dbReference type="EMBL" id="CM044705">
    <property type="protein sequence ID" value="KAI5663221.1"/>
    <property type="molecule type" value="Genomic_DNA"/>
</dbReference>
<name>A0ACC0AR62_CATRO</name>
<dbReference type="Proteomes" id="UP001060085">
    <property type="component" value="Linkage Group LG05"/>
</dbReference>
<gene>
    <name evidence="1" type="ORF">M9H77_22544</name>
</gene>
<evidence type="ECO:0000313" key="2">
    <source>
        <dbReference type="Proteomes" id="UP001060085"/>
    </source>
</evidence>
<evidence type="ECO:0000313" key="1">
    <source>
        <dbReference type="EMBL" id="KAI5663221.1"/>
    </source>
</evidence>
<protein>
    <submittedName>
        <fullName evidence="1">Uncharacterized protein</fullName>
    </submittedName>
</protein>
<sequence length="394" mass="44576">MNFFEESLEENVGFKRSRTADRRPFVTLACEHGGSVKEYKKPIVDNDEEEIPKKRLQDLRRSSCNRLSSSGRVMCPPHNILRFLREQDVGCAVRVWTSQVLHFEVEKTNCAESEHYVLKLWLSTCHGDLDTVFLNIDSLIQEEDVDIFGRKLEIGSDIPEEYDRDMDSEIRDLISLIQEISTGPISKVWEVRRLIKGVISLVLPEDPCQPLTTLPETAVTKGRQKTNSIKRDKSHWEYVSIAHKKIGKSSGSGFGSGSGSGSGSGPSPRGRGLTTVLPLLSNMDGNTGIIFIGFIEEQKYFIQLHLRDGCPLPPLQVKWEHHRDVRVSGWAVPYPNQIVDWVTRYREMSYWYVKATGNIPGILYPRVTAGEGMQASVPGLIGDANIEKYRYIHD</sequence>
<organism evidence="1 2">
    <name type="scientific">Catharanthus roseus</name>
    <name type="common">Madagascar periwinkle</name>
    <name type="synonym">Vinca rosea</name>
    <dbReference type="NCBI Taxonomy" id="4058"/>
    <lineage>
        <taxon>Eukaryota</taxon>
        <taxon>Viridiplantae</taxon>
        <taxon>Streptophyta</taxon>
        <taxon>Embryophyta</taxon>
        <taxon>Tracheophyta</taxon>
        <taxon>Spermatophyta</taxon>
        <taxon>Magnoliopsida</taxon>
        <taxon>eudicotyledons</taxon>
        <taxon>Gunneridae</taxon>
        <taxon>Pentapetalae</taxon>
        <taxon>asterids</taxon>
        <taxon>lamiids</taxon>
        <taxon>Gentianales</taxon>
        <taxon>Apocynaceae</taxon>
        <taxon>Rauvolfioideae</taxon>
        <taxon>Vinceae</taxon>
        <taxon>Catharanthinae</taxon>
        <taxon>Catharanthus</taxon>
    </lineage>
</organism>
<comment type="caution">
    <text evidence="1">The sequence shown here is derived from an EMBL/GenBank/DDBJ whole genome shotgun (WGS) entry which is preliminary data.</text>
</comment>
<proteinExistence type="predicted"/>
<accession>A0ACC0AR62</accession>
<reference evidence="2" key="1">
    <citation type="journal article" date="2023" name="Nat. Plants">
        <title>Single-cell RNA sequencing provides a high-resolution roadmap for understanding the multicellular compartmentation of specialized metabolism.</title>
        <authorList>
            <person name="Sun S."/>
            <person name="Shen X."/>
            <person name="Li Y."/>
            <person name="Li Y."/>
            <person name="Wang S."/>
            <person name="Li R."/>
            <person name="Zhang H."/>
            <person name="Shen G."/>
            <person name="Guo B."/>
            <person name="Wei J."/>
            <person name="Xu J."/>
            <person name="St-Pierre B."/>
            <person name="Chen S."/>
            <person name="Sun C."/>
        </authorList>
    </citation>
    <scope>NUCLEOTIDE SEQUENCE [LARGE SCALE GENOMIC DNA]</scope>
</reference>